<evidence type="ECO:0000313" key="2">
    <source>
        <dbReference type="EMBL" id="KAF6138985.1"/>
    </source>
</evidence>
<gene>
    <name evidence="2" type="ORF">GIB67_010711</name>
</gene>
<evidence type="ECO:0000259" key="1">
    <source>
        <dbReference type="Pfam" id="PF10536"/>
    </source>
</evidence>
<protein>
    <recommendedName>
        <fullName evidence="1">Aminotransferase-like plant mobile domain-containing protein</fullName>
    </recommendedName>
</protein>
<feature type="domain" description="Aminotransferase-like plant mobile" evidence="1">
    <location>
        <begin position="342"/>
        <end position="439"/>
    </location>
</feature>
<keyword evidence="3" id="KW-1185">Reference proteome</keyword>
<feature type="non-terminal residue" evidence="2">
    <location>
        <position position="1"/>
    </location>
</feature>
<reference evidence="2 3" key="1">
    <citation type="journal article" date="2020" name="IScience">
        <title>Genome Sequencing of the Endangered Kingdonia uniflora (Circaeasteraceae, Ranunculales) Reveals Potential Mechanisms of Evolutionary Specialization.</title>
        <authorList>
            <person name="Sun Y."/>
            <person name="Deng T."/>
            <person name="Zhang A."/>
            <person name="Moore M.J."/>
            <person name="Landis J.B."/>
            <person name="Lin N."/>
            <person name="Zhang H."/>
            <person name="Zhang X."/>
            <person name="Huang J."/>
            <person name="Zhang X."/>
            <person name="Sun H."/>
            <person name="Wang H."/>
        </authorList>
    </citation>
    <scope>NUCLEOTIDE SEQUENCE [LARGE SCALE GENOMIC DNA]</scope>
    <source>
        <strain evidence="2">TB1705</strain>
        <tissue evidence="2">Leaf</tissue>
    </source>
</reference>
<dbReference type="GO" id="GO:0010073">
    <property type="term" value="P:meristem maintenance"/>
    <property type="evidence" value="ECO:0007669"/>
    <property type="project" value="InterPro"/>
</dbReference>
<comment type="caution">
    <text evidence="2">The sequence shown here is derived from an EMBL/GenBank/DDBJ whole genome shotgun (WGS) entry which is preliminary data.</text>
</comment>
<dbReference type="Pfam" id="PF10536">
    <property type="entry name" value="PMD"/>
    <property type="match status" value="2"/>
</dbReference>
<dbReference type="PANTHER" id="PTHR46033">
    <property type="entry name" value="PROTEIN MAIN-LIKE 2"/>
    <property type="match status" value="1"/>
</dbReference>
<dbReference type="PANTHER" id="PTHR46033:SF8">
    <property type="entry name" value="PROTEIN MAINTENANCE OF MERISTEMS-LIKE"/>
    <property type="match status" value="1"/>
</dbReference>
<dbReference type="EMBL" id="JACGCM010002535">
    <property type="protein sequence ID" value="KAF6138985.1"/>
    <property type="molecule type" value="Genomic_DNA"/>
</dbReference>
<name>A0A7J7L8L5_9MAGN</name>
<accession>A0A7J7L8L5</accession>
<dbReference type="AlphaFoldDB" id="A0A7J7L8L5"/>
<dbReference type="Proteomes" id="UP000541444">
    <property type="component" value="Unassembled WGS sequence"/>
</dbReference>
<dbReference type="InterPro" id="IPR044824">
    <property type="entry name" value="MAIN-like"/>
</dbReference>
<sequence>MDIVYARAFIAYMMGNLFFSNGTTSLRTGYLAALTDYDILGALGFNWGTPIMAALYRGLDEVSVLRNGKVKKSFTGFYSVLELWFFEYCRVGIYLVKVQNFNHIYPRISGWRDERASTGSKIYHYFVVIRDMIEWKDRTNIDWQPWHKSRQLIRPEVRVDLALNFQRVLLVSVPYGHGMLWYLGDRCMCQMTGRDSMPYDPSQGDYGIPKSLGIDIEGCCQLQAQAALGAQAESVQAVNIPQDSKFETEYAQATLGAQPPLPNVSPDSDVNIHIIRGRSFPFLFTITSLYGDATVIGGTWGFLTIMEVFENNLLQDLNAFKSLKAGGAGNSLSMRKLKEHYTYKLEMVLSDGTAAAAKKKKGLITRSVARAYMLYVIGPFLFPMKNGINVSARYLYLFANDKVAKKWPWGSAVLAHMYYNLGAASRDDGRQFAYCTTLLKLAGIPKEMDSDAYEHCTYWKWDVSLMDRYGGTTLLKFREALNNYKLEDVSSLPCYTVSYYTWNNDVGIHQRKEASVNEYGDTPVYQYEDVAEQYDASCKESESLKAVNAFFIEQIDLQLTPATPLPMLQSFQPVSDATLAKKYEDLLAAHEDVTKKLIAKEDF</sequence>
<feature type="domain" description="Aminotransferase-like plant mobile" evidence="1">
    <location>
        <begin position="6"/>
        <end position="198"/>
    </location>
</feature>
<dbReference type="InterPro" id="IPR019557">
    <property type="entry name" value="AminoTfrase-like_pln_mobile"/>
</dbReference>
<proteinExistence type="predicted"/>
<evidence type="ECO:0000313" key="3">
    <source>
        <dbReference type="Proteomes" id="UP000541444"/>
    </source>
</evidence>
<organism evidence="2 3">
    <name type="scientific">Kingdonia uniflora</name>
    <dbReference type="NCBI Taxonomy" id="39325"/>
    <lineage>
        <taxon>Eukaryota</taxon>
        <taxon>Viridiplantae</taxon>
        <taxon>Streptophyta</taxon>
        <taxon>Embryophyta</taxon>
        <taxon>Tracheophyta</taxon>
        <taxon>Spermatophyta</taxon>
        <taxon>Magnoliopsida</taxon>
        <taxon>Ranunculales</taxon>
        <taxon>Circaeasteraceae</taxon>
        <taxon>Kingdonia</taxon>
    </lineage>
</organism>